<dbReference type="EMBL" id="LT630287">
    <property type="protein sequence ID" value="SFV39627.1"/>
    <property type="molecule type" value="Genomic_DNA"/>
</dbReference>
<organism evidence="3 5">
    <name type="scientific">Ligilactobacillus acidipiscis</name>
    <dbReference type="NCBI Taxonomy" id="89059"/>
    <lineage>
        <taxon>Bacteria</taxon>
        <taxon>Bacillati</taxon>
        <taxon>Bacillota</taxon>
        <taxon>Bacilli</taxon>
        <taxon>Lactobacillales</taxon>
        <taxon>Lactobacillaceae</taxon>
        <taxon>Ligilactobacillus</taxon>
    </lineage>
</organism>
<sequence length="264" mass="30264">MNFRRIEWIFLIAFIALDIFLIGAYYNQSGVETEKDAGSARTTTSVLRSLKDDQITYPSKLSNKENDGYYIASPDDDYLATKIDQLGKNKAEYSKRDKKLSVNLDKRVKVKNNDQPEKTINKIVADESMVAEGDEYHYDPNFSSKNEVVYTQMIYGKRVSSERGMLRFNISKGYVTGYSQTYLSDIEILREKKNTISQRRALVWLYQYNKLPANSTVRWGNLGYTKLLSVNGSTVYIPTWNFSVKTGGTTVYRRINAFNGAVMD</sequence>
<evidence type="ECO:0000259" key="2">
    <source>
        <dbReference type="Pfam" id="PF09648"/>
    </source>
</evidence>
<evidence type="ECO:0000256" key="1">
    <source>
        <dbReference type="SAM" id="Phobius"/>
    </source>
</evidence>
<dbReference type="Gene3D" id="2.40.128.690">
    <property type="entry name" value="YycH protein, domain 3-like"/>
    <property type="match status" value="1"/>
</dbReference>
<evidence type="ECO:0000313" key="3">
    <source>
        <dbReference type="EMBL" id="KRN84780.1"/>
    </source>
</evidence>
<dbReference type="RefSeq" id="WP_010495257.1">
    <property type="nucleotide sequence ID" value="NZ_CP173417.1"/>
</dbReference>
<feature type="transmembrane region" description="Helical" evidence="1">
    <location>
        <begin position="7"/>
        <end position="26"/>
    </location>
</feature>
<reference evidence="4" key="2">
    <citation type="submission" date="2016-11" db="EMBL/GenBank/DDBJ databases">
        <authorList>
            <person name="Jaros S."/>
            <person name="Januszkiewicz K."/>
            <person name="Wedrychowicz H."/>
        </authorList>
    </citation>
    <scope>NUCLEOTIDE SEQUENCE [LARGE SCALE GENOMIC DNA]</scope>
    <source>
        <strain evidence="4">ACA-DC 1533</strain>
    </source>
</reference>
<keyword evidence="1" id="KW-0472">Membrane</keyword>
<evidence type="ECO:0000313" key="6">
    <source>
        <dbReference type="Proteomes" id="UP000190935"/>
    </source>
</evidence>
<proteinExistence type="predicted"/>
<dbReference type="GO" id="GO:0016020">
    <property type="term" value="C:membrane"/>
    <property type="evidence" value="ECO:0007669"/>
    <property type="project" value="InterPro"/>
</dbReference>
<keyword evidence="1" id="KW-0812">Transmembrane</keyword>
<dbReference type="STRING" id="89059.LAC1533_0207"/>
<dbReference type="EMBL" id="JQBK01000025">
    <property type="protein sequence ID" value="KRN84780.1"/>
    <property type="molecule type" value="Genomic_DNA"/>
</dbReference>
<reference evidence="6" key="3">
    <citation type="submission" date="2016-11" db="EMBL/GenBank/DDBJ databases">
        <authorList>
            <person name="Papadimitriou K."/>
        </authorList>
    </citation>
    <scope>NUCLEOTIDE SEQUENCE [LARGE SCALE GENOMIC DNA]</scope>
    <source>
        <strain evidence="6">ACA-DC 1533</strain>
    </source>
</reference>
<dbReference type="InterPro" id="IPR018604">
    <property type="entry name" value="YycI-like"/>
</dbReference>
<evidence type="ECO:0000313" key="4">
    <source>
        <dbReference type="EMBL" id="SFV39627.1"/>
    </source>
</evidence>
<dbReference type="OrthoDB" id="2135943at2"/>
<keyword evidence="1" id="KW-1133">Transmembrane helix</keyword>
<dbReference type="AlphaFoldDB" id="A0A0R2KBV2"/>
<dbReference type="PATRIC" id="fig|89059.3.peg.1099"/>
<feature type="domain" description="Regulatory protein YycH-like" evidence="2">
    <location>
        <begin position="37"/>
        <end position="258"/>
    </location>
</feature>
<reference evidence="3 5" key="1">
    <citation type="journal article" date="2015" name="Genome Announc.">
        <title>Expanding the biotechnology potential of lactobacilli through comparative genomics of 213 strains and associated genera.</title>
        <authorList>
            <person name="Sun Z."/>
            <person name="Harris H.M."/>
            <person name="McCann A."/>
            <person name="Guo C."/>
            <person name="Argimon S."/>
            <person name="Zhang W."/>
            <person name="Yang X."/>
            <person name="Jeffery I.B."/>
            <person name="Cooney J.C."/>
            <person name="Kagawa T.F."/>
            <person name="Liu W."/>
            <person name="Song Y."/>
            <person name="Salvetti E."/>
            <person name="Wrobel A."/>
            <person name="Rasinkangas P."/>
            <person name="Parkhill J."/>
            <person name="Rea M.C."/>
            <person name="O'Sullivan O."/>
            <person name="Ritari J."/>
            <person name="Douillard F.P."/>
            <person name="Paul Ross R."/>
            <person name="Yang R."/>
            <person name="Briner A.E."/>
            <person name="Felis G.E."/>
            <person name="de Vos W.M."/>
            <person name="Barrangou R."/>
            <person name="Klaenhammer T.R."/>
            <person name="Caufield P.W."/>
            <person name="Cui Y."/>
            <person name="Zhang H."/>
            <person name="O'Toole P.W."/>
        </authorList>
    </citation>
    <scope>NUCLEOTIDE SEQUENCE [LARGE SCALE GENOMIC DNA]</scope>
    <source>
        <strain evidence="3 5">DSM 15353</strain>
    </source>
</reference>
<dbReference type="Proteomes" id="UP000190935">
    <property type="component" value="Chromosome I"/>
</dbReference>
<dbReference type="GeneID" id="95348309"/>
<gene>
    <name evidence="3" type="ORF">IV43_GL001038</name>
    <name evidence="4" type="ORF">LAC1533_0207</name>
</gene>
<protein>
    <submittedName>
        <fullName evidence="3">YycH family protein</fullName>
    </submittedName>
</protein>
<accession>A0A0R2KBV2</accession>
<dbReference type="Proteomes" id="UP000051491">
    <property type="component" value="Unassembled WGS sequence"/>
</dbReference>
<dbReference type="KEGG" id="laca:LAC1533_0207"/>
<name>A0A0R2KBV2_9LACO</name>
<dbReference type="Pfam" id="PF09648">
    <property type="entry name" value="YycI"/>
    <property type="match status" value="1"/>
</dbReference>
<evidence type="ECO:0000313" key="5">
    <source>
        <dbReference type="Proteomes" id="UP000051491"/>
    </source>
</evidence>